<dbReference type="GO" id="GO:0031969">
    <property type="term" value="C:chloroplast membrane"/>
    <property type="evidence" value="ECO:0007669"/>
    <property type="project" value="UniProtKB-SubCell"/>
</dbReference>
<feature type="transmembrane region" description="Helical" evidence="7">
    <location>
        <begin position="31"/>
        <end position="49"/>
    </location>
</feature>
<dbReference type="Pfam" id="PF01040">
    <property type="entry name" value="UbiA"/>
    <property type="match status" value="1"/>
</dbReference>
<accession>A0AAN9KDA9</accession>
<evidence type="ECO:0000256" key="6">
    <source>
        <dbReference type="ARBA" id="ARBA00023136"/>
    </source>
</evidence>
<reference evidence="8 9" key="1">
    <citation type="submission" date="2024-01" db="EMBL/GenBank/DDBJ databases">
        <title>The genomes of 5 underutilized Papilionoideae crops provide insights into root nodulation and disease resistanc.</title>
        <authorList>
            <person name="Jiang F."/>
        </authorList>
    </citation>
    <scope>NUCLEOTIDE SEQUENCE [LARGE SCALE GENOMIC DNA]</scope>
    <source>
        <strain evidence="8">LVBAO_FW01</strain>
        <tissue evidence="8">Leaves</tissue>
    </source>
</reference>
<gene>
    <name evidence="8" type="ORF">VNO77_33904</name>
</gene>
<dbReference type="Gene3D" id="1.10.357.140">
    <property type="entry name" value="UbiA prenyltransferase"/>
    <property type="match status" value="1"/>
</dbReference>
<dbReference type="EMBL" id="JAYMYQ010000008">
    <property type="protein sequence ID" value="KAK7315360.1"/>
    <property type="molecule type" value="Genomic_DNA"/>
</dbReference>
<evidence type="ECO:0000256" key="2">
    <source>
        <dbReference type="ARBA" id="ARBA00005985"/>
    </source>
</evidence>
<evidence type="ECO:0008006" key="10">
    <source>
        <dbReference type="Google" id="ProtNLM"/>
    </source>
</evidence>
<evidence type="ECO:0000313" key="9">
    <source>
        <dbReference type="Proteomes" id="UP001367508"/>
    </source>
</evidence>
<evidence type="ECO:0000256" key="7">
    <source>
        <dbReference type="SAM" id="Phobius"/>
    </source>
</evidence>
<comment type="similarity">
    <text evidence="2">Belongs to the UbiA prenyltransferase family.</text>
</comment>
<comment type="subcellular location">
    <subcellularLocation>
        <location evidence="1">Plastid</location>
        <location evidence="1">Chloroplast membrane</location>
        <topology evidence="1">Multi-pass membrane protein</topology>
    </subcellularLocation>
</comment>
<evidence type="ECO:0000256" key="5">
    <source>
        <dbReference type="ARBA" id="ARBA00022989"/>
    </source>
</evidence>
<evidence type="ECO:0000256" key="4">
    <source>
        <dbReference type="ARBA" id="ARBA00022692"/>
    </source>
</evidence>
<evidence type="ECO:0000256" key="3">
    <source>
        <dbReference type="ARBA" id="ARBA00022679"/>
    </source>
</evidence>
<feature type="transmembrane region" description="Helical" evidence="7">
    <location>
        <begin position="192"/>
        <end position="211"/>
    </location>
</feature>
<protein>
    <recommendedName>
        <fullName evidence="10">Homogentisate phytyltransferase 1, chloroplastic</fullName>
    </recommendedName>
</protein>
<comment type="caution">
    <text evidence="8">The sequence shown here is derived from an EMBL/GenBank/DDBJ whole genome shotgun (WGS) entry which is preliminary data.</text>
</comment>
<evidence type="ECO:0000256" key="1">
    <source>
        <dbReference type="ARBA" id="ARBA00004508"/>
    </source>
</evidence>
<name>A0AAN9KDA9_CANGL</name>
<keyword evidence="5 7" id="KW-1133">Transmembrane helix</keyword>
<keyword evidence="6 7" id="KW-0472">Membrane</keyword>
<sequence>MNLYVVGVNHLSDVEIDKINKPFRPIASGEYSFGTGVIITASSLILSFWHCWIIGSWPLFWTLFVCFMMGTAYSVNMPLLRWKKHPVLAAMSILVMRGLAFQLGFYLHMQTHVYKRPTIFSRSMIFATIFLSFFYIAMSLLKDIPDIEGDKIFGVQSFALLLGQKRVFWISIFLLEIGYGVGILMGATSPYLWSKIITGVGHAFLALVLCYHAKSVDLKNSASTTSFYTFIWKVISNL</sequence>
<dbReference type="Gene3D" id="1.20.120.1780">
    <property type="entry name" value="UbiA prenyltransferase"/>
    <property type="match status" value="1"/>
</dbReference>
<proteinExistence type="inferred from homology"/>
<feature type="transmembrane region" description="Helical" evidence="7">
    <location>
        <begin position="119"/>
        <end position="141"/>
    </location>
</feature>
<dbReference type="Proteomes" id="UP001367508">
    <property type="component" value="Unassembled WGS sequence"/>
</dbReference>
<dbReference type="InterPro" id="IPR044878">
    <property type="entry name" value="UbiA_sf"/>
</dbReference>
<keyword evidence="4 7" id="KW-0812">Transmembrane</keyword>
<dbReference type="PANTHER" id="PTHR43009">
    <property type="entry name" value="HOMOGENTISATE SOLANESYLTRANSFERASE, CHLOROPLASTIC"/>
    <property type="match status" value="1"/>
</dbReference>
<feature type="transmembrane region" description="Helical" evidence="7">
    <location>
        <begin position="87"/>
        <end position="107"/>
    </location>
</feature>
<evidence type="ECO:0000313" key="8">
    <source>
        <dbReference type="EMBL" id="KAK7315360.1"/>
    </source>
</evidence>
<keyword evidence="9" id="KW-1185">Reference proteome</keyword>
<dbReference type="PANTHER" id="PTHR43009:SF6">
    <property type="entry name" value="HOMOGENTISATE PHYTYLTRANSFERASE 1, CHLOROPLASTIC"/>
    <property type="match status" value="1"/>
</dbReference>
<feature type="transmembrane region" description="Helical" evidence="7">
    <location>
        <begin position="167"/>
        <end position="186"/>
    </location>
</feature>
<organism evidence="8 9">
    <name type="scientific">Canavalia gladiata</name>
    <name type="common">Sword bean</name>
    <name type="synonym">Dolichos gladiatus</name>
    <dbReference type="NCBI Taxonomy" id="3824"/>
    <lineage>
        <taxon>Eukaryota</taxon>
        <taxon>Viridiplantae</taxon>
        <taxon>Streptophyta</taxon>
        <taxon>Embryophyta</taxon>
        <taxon>Tracheophyta</taxon>
        <taxon>Spermatophyta</taxon>
        <taxon>Magnoliopsida</taxon>
        <taxon>eudicotyledons</taxon>
        <taxon>Gunneridae</taxon>
        <taxon>Pentapetalae</taxon>
        <taxon>rosids</taxon>
        <taxon>fabids</taxon>
        <taxon>Fabales</taxon>
        <taxon>Fabaceae</taxon>
        <taxon>Papilionoideae</taxon>
        <taxon>50 kb inversion clade</taxon>
        <taxon>NPAAA clade</taxon>
        <taxon>indigoferoid/millettioid clade</taxon>
        <taxon>Phaseoleae</taxon>
        <taxon>Canavalia</taxon>
    </lineage>
</organism>
<keyword evidence="3" id="KW-0808">Transferase</keyword>
<feature type="transmembrane region" description="Helical" evidence="7">
    <location>
        <begin position="55"/>
        <end position="75"/>
    </location>
</feature>
<dbReference type="InterPro" id="IPR000537">
    <property type="entry name" value="UbiA_prenyltransferase"/>
</dbReference>
<dbReference type="GO" id="GO:0016765">
    <property type="term" value="F:transferase activity, transferring alkyl or aryl (other than methyl) groups"/>
    <property type="evidence" value="ECO:0007669"/>
    <property type="project" value="InterPro"/>
</dbReference>
<dbReference type="AlphaFoldDB" id="A0AAN9KDA9"/>